<dbReference type="PANTHER" id="PTHR34821:SF2">
    <property type="entry name" value="INNER MEMBRANE PROTEIN YDCZ"/>
    <property type="match status" value="1"/>
</dbReference>
<feature type="transmembrane region" description="Helical" evidence="2">
    <location>
        <begin position="192"/>
        <end position="216"/>
    </location>
</feature>
<evidence type="ECO:0000313" key="4">
    <source>
        <dbReference type="Proteomes" id="UP000316628"/>
    </source>
</evidence>
<sequence>MKAGWPVVGSLAAGAVLALEITVNGGLGAAVRPVTAAAFSNVLSLVIVLAVAPLLPGLSRAFGELRTALRLRTLRPWHCLGGVAGGAMVLTQATAVDRLGAALYTLALVAGQTAAGVVVDRVGLGPGSPQAITARRVAGAVLTVVAVVPPVFGATGPGDAAWLVLLPLAAGAGLAFQLAVNGRVDEAVRSPYPSVLMSFIAGVVVLGTAAVVDFAAHGVPSGWPDEPVLYAGGVFGAVFVLSSVLLVRRSGVLIAALGMIAGQVVGSVVIDVAVGRTAGTTQFVVVVLCSALLLASVLIVSGKPKETAHVVWSRDDERSAPSAGLDDPRPADPVGGPDLRP</sequence>
<feature type="transmembrane region" description="Helical" evidence="2">
    <location>
        <begin position="34"/>
        <end position="55"/>
    </location>
</feature>
<organism evidence="3 4">
    <name type="scientific">Saccharothrix saharensis</name>
    <dbReference type="NCBI Taxonomy" id="571190"/>
    <lineage>
        <taxon>Bacteria</taxon>
        <taxon>Bacillati</taxon>
        <taxon>Actinomycetota</taxon>
        <taxon>Actinomycetes</taxon>
        <taxon>Pseudonocardiales</taxon>
        <taxon>Pseudonocardiaceae</taxon>
        <taxon>Saccharothrix</taxon>
    </lineage>
</organism>
<feature type="transmembrane region" description="Helical" evidence="2">
    <location>
        <begin position="254"/>
        <end position="274"/>
    </location>
</feature>
<gene>
    <name evidence="3" type="ORF">FHX81_7846</name>
</gene>
<dbReference type="Pfam" id="PF04657">
    <property type="entry name" value="DMT_YdcZ"/>
    <property type="match status" value="2"/>
</dbReference>
<reference evidence="3 4" key="1">
    <citation type="submission" date="2019-06" db="EMBL/GenBank/DDBJ databases">
        <title>Sequencing the genomes of 1000 actinobacteria strains.</title>
        <authorList>
            <person name="Klenk H.-P."/>
        </authorList>
    </citation>
    <scope>NUCLEOTIDE SEQUENCE [LARGE SCALE GENOMIC DNA]</scope>
    <source>
        <strain evidence="3 4">DSM 45456</strain>
    </source>
</reference>
<evidence type="ECO:0000313" key="3">
    <source>
        <dbReference type="EMBL" id="TQM85366.1"/>
    </source>
</evidence>
<protein>
    <submittedName>
        <fullName evidence="3">Transporter family-2 protein</fullName>
    </submittedName>
</protein>
<dbReference type="InterPro" id="IPR006750">
    <property type="entry name" value="YdcZ"/>
</dbReference>
<dbReference type="Proteomes" id="UP000316628">
    <property type="component" value="Unassembled WGS sequence"/>
</dbReference>
<feature type="transmembrane region" description="Helical" evidence="2">
    <location>
        <begin position="280"/>
        <end position="300"/>
    </location>
</feature>
<accession>A0A543JR91</accession>
<keyword evidence="2" id="KW-0812">Transmembrane</keyword>
<keyword evidence="4" id="KW-1185">Reference proteome</keyword>
<feature type="transmembrane region" description="Helical" evidence="2">
    <location>
        <begin position="76"/>
        <end position="95"/>
    </location>
</feature>
<dbReference type="PANTHER" id="PTHR34821">
    <property type="entry name" value="INNER MEMBRANE PROTEIN YDCZ"/>
    <property type="match status" value="1"/>
</dbReference>
<comment type="caution">
    <text evidence="3">The sequence shown here is derived from an EMBL/GenBank/DDBJ whole genome shotgun (WGS) entry which is preliminary data.</text>
</comment>
<keyword evidence="2" id="KW-0472">Membrane</keyword>
<evidence type="ECO:0000256" key="2">
    <source>
        <dbReference type="SAM" id="Phobius"/>
    </source>
</evidence>
<feature type="transmembrane region" description="Helical" evidence="2">
    <location>
        <begin position="160"/>
        <end position="180"/>
    </location>
</feature>
<evidence type="ECO:0000256" key="1">
    <source>
        <dbReference type="SAM" id="MobiDB-lite"/>
    </source>
</evidence>
<feature type="region of interest" description="Disordered" evidence="1">
    <location>
        <begin position="311"/>
        <end position="341"/>
    </location>
</feature>
<keyword evidence="2" id="KW-1133">Transmembrane helix</keyword>
<proteinExistence type="predicted"/>
<feature type="transmembrane region" description="Helical" evidence="2">
    <location>
        <begin position="136"/>
        <end position="154"/>
    </location>
</feature>
<name>A0A543JR91_9PSEU</name>
<dbReference type="RefSeq" id="WP_170232333.1">
    <property type="nucleotide sequence ID" value="NZ_VFPP01000001.1"/>
</dbReference>
<dbReference type="AlphaFoldDB" id="A0A543JR91"/>
<feature type="transmembrane region" description="Helical" evidence="2">
    <location>
        <begin position="101"/>
        <end position="124"/>
    </location>
</feature>
<feature type="transmembrane region" description="Helical" evidence="2">
    <location>
        <begin position="228"/>
        <end position="247"/>
    </location>
</feature>
<dbReference type="GO" id="GO:0005886">
    <property type="term" value="C:plasma membrane"/>
    <property type="evidence" value="ECO:0007669"/>
    <property type="project" value="TreeGrafter"/>
</dbReference>
<dbReference type="EMBL" id="VFPP01000001">
    <property type="protein sequence ID" value="TQM85366.1"/>
    <property type="molecule type" value="Genomic_DNA"/>
</dbReference>